<dbReference type="OrthoDB" id="10067883at2759"/>
<accession>A0A1D1VV14</accession>
<gene>
    <name evidence="2" type="primary">RvY_15455-1</name>
    <name evidence="2" type="synonym">RvY_15455.1</name>
    <name evidence="2" type="ORF">RvY_15455</name>
</gene>
<feature type="compositionally biased region" description="Polar residues" evidence="1">
    <location>
        <begin position="101"/>
        <end position="116"/>
    </location>
</feature>
<organism evidence="2 3">
    <name type="scientific">Ramazzottius varieornatus</name>
    <name type="common">Water bear</name>
    <name type="synonym">Tardigrade</name>
    <dbReference type="NCBI Taxonomy" id="947166"/>
    <lineage>
        <taxon>Eukaryota</taxon>
        <taxon>Metazoa</taxon>
        <taxon>Ecdysozoa</taxon>
        <taxon>Tardigrada</taxon>
        <taxon>Eutardigrada</taxon>
        <taxon>Parachela</taxon>
        <taxon>Hypsibioidea</taxon>
        <taxon>Ramazzottiidae</taxon>
        <taxon>Ramazzottius</taxon>
    </lineage>
</organism>
<protein>
    <submittedName>
        <fullName evidence="2">Uncharacterized protein</fullName>
    </submittedName>
</protein>
<feature type="compositionally biased region" description="Acidic residues" evidence="1">
    <location>
        <begin position="247"/>
        <end position="269"/>
    </location>
</feature>
<dbReference type="AlphaFoldDB" id="A0A1D1VV14"/>
<feature type="region of interest" description="Disordered" evidence="1">
    <location>
        <begin position="216"/>
        <end position="269"/>
    </location>
</feature>
<feature type="compositionally biased region" description="Polar residues" evidence="1">
    <location>
        <begin position="223"/>
        <end position="234"/>
    </location>
</feature>
<name>A0A1D1VV14_RAMVA</name>
<comment type="caution">
    <text evidence="2">The sequence shown here is derived from an EMBL/GenBank/DDBJ whole genome shotgun (WGS) entry which is preliminary data.</text>
</comment>
<sequence>MAQSTSANGSTIVALADPNNPSAVGTYQFQMADCTSCTKNQATLTTILSVMQQQAATLKEQQSTIASLITMMSNGATPATIAFKTDGDNIRTPVVKLNRLPSSLSAARSTQSTPASQRKRPASEAFDDMNGVDTDTVTKIWIRGSLHEKCPCPLKECAHRKFAASDMYHLRRHFTQIHRLTHPNPFFVFQCPVEECGAEFEDSMREMRKHLIKDHAELFPSTPGKSSATKTPLKTTKPGANGSMQVAEEEEQEEVEEAEDGEEETVSEA</sequence>
<reference evidence="2 3" key="1">
    <citation type="journal article" date="2016" name="Nat. Commun.">
        <title>Extremotolerant tardigrade genome and improved radiotolerance of human cultured cells by tardigrade-unique protein.</title>
        <authorList>
            <person name="Hashimoto T."/>
            <person name="Horikawa D.D."/>
            <person name="Saito Y."/>
            <person name="Kuwahara H."/>
            <person name="Kozuka-Hata H."/>
            <person name="Shin-I T."/>
            <person name="Minakuchi Y."/>
            <person name="Ohishi K."/>
            <person name="Motoyama A."/>
            <person name="Aizu T."/>
            <person name="Enomoto A."/>
            <person name="Kondo K."/>
            <person name="Tanaka S."/>
            <person name="Hara Y."/>
            <person name="Koshikawa S."/>
            <person name="Sagara H."/>
            <person name="Miura T."/>
            <person name="Yokobori S."/>
            <person name="Miyagawa K."/>
            <person name="Suzuki Y."/>
            <person name="Kubo T."/>
            <person name="Oyama M."/>
            <person name="Kohara Y."/>
            <person name="Fujiyama A."/>
            <person name="Arakawa K."/>
            <person name="Katayama T."/>
            <person name="Toyoda A."/>
            <person name="Kunieda T."/>
        </authorList>
    </citation>
    <scope>NUCLEOTIDE SEQUENCE [LARGE SCALE GENOMIC DNA]</scope>
    <source>
        <strain evidence="2 3">YOKOZUNA-1</strain>
    </source>
</reference>
<evidence type="ECO:0000313" key="3">
    <source>
        <dbReference type="Proteomes" id="UP000186922"/>
    </source>
</evidence>
<proteinExistence type="predicted"/>
<keyword evidence="3" id="KW-1185">Reference proteome</keyword>
<dbReference type="EMBL" id="BDGG01000012">
    <property type="protein sequence ID" value="GAV05300.1"/>
    <property type="molecule type" value="Genomic_DNA"/>
</dbReference>
<feature type="region of interest" description="Disordered" evidence="1">
    <location>
        <begin position="101"/>
        <end position="130"/>
    </location>
</feature>
<evidence type="ECO:0000256" key="1">
    <source>
        <dbReference type="SAM" id="MobiDB-lite"/>
    </source>
</evidence>
<evidence type="ECO:0000313" key="2">
    <source>
        <dbReference type="EMBL" id="GAV05300.1"/>
    </source>
</evidence>
<dbReference type="Proteomes" id="UP000186922">
    <property type="component" value="Unassembled WGS sequence"/>
</dbReference>